<evidence type="ECO:0000256" key="2">
    <source>
        <dbReference type="SAM" id="SignalP"/>
    </source>
</evidence>
<feature type="chain" id="PRO_5019489371" evidence="2">
    <location>
        <begin position="26"/>
        <end position="293"/>
    </location>
</feature>
<keyword evidence="5" id="KW-1185">Reference proteome</keyword>
<feature type="signal peptide" evidence="2">
    <location>
        <begin position="1"/>
        <end position="25"/>
    </location>
</feature>
<comment type="caution">
    <text evidence="4">The sequence shown here is derived from an EMBL/GenBank/DDBJ whole genome shotgun (WGS) entry which is preliminary data.</text>
</comment>
<keyword evidence="2" id="KW-0732">Signal</keyword>
<feature type="region of interest" description="Disordered" evidence="1">
    <location>
        <begin position="225"/>
        <end position="264"/>
    </location>
</feature>
<protein>
    <submittedName>
        <fullName evidence="4">SH3 domain-containing protein</fullName>
    </submittedName>
</protein>
<sequence length="293" mass="29458">MSTLRNAAVCAGLAAIALAPAPALADDEEVQLVRCEESLGTIALVDSPNAGWSQWDLGSPRMLVSRLAAESGCFTPHSGADGTPAQFLLTAIAGTQEEVDQGINVATGVAREALVRSGAAGAVLSRVPFGGAALGMLGGLGGRRTTVAAALTVVSPATGQPLAAGTGSVRSSSLSFRGSGGAANRALADSVGYSDSGNGRKLTEAFIIAFNQLVDQRAALAAAPSAPAPAAAEPAATVATDTIMRDSPSSEGAEIRSLREGTQLTPSGRREGLWIEVSDNFGTSGWVSVEDLL</sequence>
<dbReference type="EMBL" id="QXFL01000003">
    <property type="protein sequence ID" value="RIV86652.1"/>
    <property type="molecule type" value="Genomic_DNA"/>
</dbReference>
<dbReference type="OrthoDB" id="7201328at2"/>
<evidence type="ECO:0000313" key="5">
    <source>
        <dbReference type="Proteomes" id="UP000286576"/>
    </source>
</evidence>
<name>A0A418NT28_9SPHN</name>
<dbReference type="Pfam" id="PF08239">
    <property type="entry name" value="SH3_3"/>
    <property type="match status" value="1"/>
</dbReference>
<feature type="domain" description="SH3b" evidence="3">
    <location>
        <begin position="242"/>
        <end position="291"/>
    </location>
</feature>
<evidence type="ECO:0000259" key="3">
    <source>
        <dbReference type="Pfam" id="PF08239"/>
    </source>
</evidence>
<dbReference type="InterPro" id="IPR003646">
    <property type="entry name" value="SH3-like_bac-type"/>
</dbReference>
<accession>A0A418NT28</accession>
<dbReference type="AlphaFoldDB" id="A0A418NT28"/>
<reference evidence="4 5" key="1">
    <citation type="submission" date="2018-08" db="EMBL/GenBank/DDBJ databases">
        <title>Erythrobacter zhengii sp.nov., a bacterium isolated from deep-sea sediment.</title>
        <authorList>
            <person name="Fang C."/>
            <person name="Wu Y.-H."/>
            <person name="Sun C."/>
            <person name="Wang H."/>
            <person name="Cheng H."/>
            <person name="Meng F.-X."/>
            <person name="Wang C.-S."/>
            <person name="Xu X.-W."/>
        </authorList>
    </citation>
    <scope>NUCLEOTIDE SEQUENCE [LARGE SCALE GENOMIC DNA]</scope>
    <source>
        <strain evidence="4 5">V18</strain>
    </source>
</reference>
<evidence type="ECO:0000256" key="1">
    <source>
        <dbReference type="SAM" id="MobiDB-lite"/>
    </source>
</evidence>
<dbReference type="Gene3D" id="2.30.30.40">
    <property type="entry name" value="SH3 Domains"/>
    <property type="match status" value="1"/>
</dbReference>
<gene>
    <name evidence="4" type="ORF">D2V07_08080</name>
</gene>
<dbReference type="RefSeq" id="WP_119586468.1">
    <property type="nucleotide sequence ID" value="NZ_CAWODQ010000022.1"/>
</dbReference>
<dbReference type="Proteomes" id="UP000286576">
    <property type="component" value="Unassembled WGS sequence"/>
</dbReference>
<organism evidence="4 5">
    <name type="scientific">Aurantiacibacter zhengii</name>
    <dbReference type="NCBI Taxonomy" id="2307003"/>
    <lineage>
        <taxon>Bacteria</taxon>
        <taxon>Pseudomonadati</taxon>
        <taxon>Pseudomonadota</taxon>
        <taxon>Alphaproteobacteria</taxon>
        <taxon>Sphingomonadales</taxon>
        <taxon>Erythrobacteraceae</taxon>
        <taxon>Aurantiacibacter</taxon>
    </lineage>
</organism>
<evidence type="ECO:0000313" key="4">
    <source>
        <dbReference type="EMBL" id="RIV86652.1"/>
    </source>
</evidence>
<proteinExistence type="predicted"/>
<feature type="compositionally biased region" description="Low complexity" evidence="1">
    <location>
        <begin position="225"/>
        <end position="239"/>
    </location>
</feature>